<gene>
    <name evidence="1" type="ORF">Rhal01_00675</name>
</gene>
<protein>
    <submittedName>
        <fullName evidence="1">Uncharacterized protein</fullName>
    </submittedName>
</protein>
<organism evidence="1 2">
    <name type="scientific">Rubritalea halochordaticola</name>
    <dbReference type="NCBI Taxonomy" id="714537"/>
    <lineage>
        <taxon>Bacteria</taxon>
        <taxon>Pseudomonadati</taxon>
        <taxon>Verrucomicrobiota</taxon>
        <taxon>Verrucomicrobiia</taxon>
        <taxon>Verrucomicrobiales</taxon>
        <taxon>Rubritaleaceae</taxon>
        <taxon>Rubritalea</taxon>
    </lineage>
</organism>
<evidence type="ECO:0000313" key="2">
    <source>
        <dbReference type="Proteomes" id="UP001424741"/>
    </source>
</evidence>
<accession>A0ABP9UVM7</accession>
<sequence length="106" mass="11838">MEQDPQSIYHSSANATVYSVCIVRQPSDQQLALAISIQDGDKMLRTFFLTQPQDLDNIGDLMDANQVWIEKDTESGKEFSSITLGFSGETHAEIICDSVEEIQPQQ</sequence>
<comment type="caution">
    <text evidence="1">The sequence shown here is derived from an EMBL/GenBank/DDBJ whole genome shotgun (WGS) entry which is preliminary data.</text>
</comment>
<name>A0ABP9UVM7_9BACT</name>
<reference evidence="1 2" key="1">
    <citation type="submission" date="2024-02" db="EMBL/GenBank/DDBJ databases">
        <title>Rubritalea halochordaticola NBRC 107102.</title>
        <authorList>
            <person name="Ichikawa N."/>
            <person name="Katano-Makiyama Y."/>
            <person name="Hidaka K."/>
        </authorList>
    </citation>
    <scope>NUCLEOTIDE SEQUENCE [LARGE SCALE GENOMIC DNA]</scope>
    <source>
        <strain evidence="1 2">NBRC 107102</strain>
    </source>
</reference>
<keyword evidence="2" id="KW-1185">Reference proteome</keyword>
<dbReference type="RefSeq" id="WP_346187473.1">
    <property type="nucleotide sequence ID" value="NZ_BAABRL010000002.1"/>
</dbReference>
<dbReference type="Proteomes" id="UP001424741">
    <property type="component" value="Unassembled WGS sequence"/>
</dbReference>
<dbReference type="EMBL" id="BAABRL010000002">
    <property type="protein sequence ID" value="GAA5494513.1"/>
    <property type="molecule type" value="Genomic_DNA"/>
</dbReference>
<evidence type="ECO:0000313" key="1">
    <source>
        <dbReference type="EMBL" id="GAA5494513.1"/>
    </source>
</evidence>
<proteinExistence type="predicted"/>